<keyword evidence="2" id="KW-1185">Reference proteome</keyword>
<proteinExistence type="predicted"/>
<dbReference type="Proteomes" id="UP000182661">
    <property type="component" value="Unassembled WGS sequence"/>
</dbReference>
<accession>A0A657LT15</accession>
<gene>
    <name evidence="1" type="ORF">AX760_16330</name>
</gene>
<dbReference type="InterPro" id="IPR027417">
    <property type="entry name" value="P-loop_NTPase"/>
</dbReference>
<evidence type="ECO:0000313" key="2">
    <source>
        <dbReference type="Proteomes" id="UP000182661"/>
    </source>
</evidence>
<dbReference type="EMBL" id="LSRP01000081">
    <property type="protein sequence ID" value="OJF97652.1"/>
    <property type="molecule type" value="Genomic_DNA"/>
</dbReference>
<dbReference type="Gene3D" id="3.40.50.300">
    <property type="entry name" value="P-loop containing nucleotide triphosphate hydrolases"/>
    <property type="match status" value="1"/>
</dbReference>
<evidence type="ECO:0008006" key="3">
    <source>
        <dbReference type="Google" id="ProtNLM"/>
    </source>
</evidence>
<dbReference type="SUPFAM" id="SSF52540">
    <property type="entry name" value="P-loop containing nucleoside triphosphate hydrolases"/>
    <property type="match status" value="1"/>
</dbReference>
<organism evidence="1 2">
    <name type="scientific">Pararhizobium antarcticum</name>
    <dbReference type="NCBI Taxonomy" id="1798805"/>
    <lineage>
        <taxon>Bacteria</taxon>
        <taxon>Pseudomonadati</taxon>
        <taxon>Pseudomonadota</taxon>
        <taxon>Alphaproteobacteria</taxon>
        <taxon>Hyphomicrobiales</taxon>
        <taxon>Rhizobiaceae</taxon>
        <taxon>Rhizobium/Agrobacterium group</taxon>
        <taxon>Pararhizobium</taxon>
    </lineage>
</organism>
<comment type="caution">
    <text evidence="1">The sequence shown here is derived from an EMBL/GenBank/DDBJ whole genome shotgun (WGS) entry which is preliminary data.</text>
</comment>
<evidence type="ECO:0000313" key="1">
    <source>
        <dbReference type="EMBL" id="OJF97652.1"/>
    </source>
</evidence>
<reference evidence="1 2" key="1">
    <citation type="submission" date="2016-02" db="EMBL/GenBank/DDBJ databases">
        <title>Genome sequencing of a beta-galactosidase producing bacteria Rhizobium sp. 59.</title>
        <authorList>
            <person name="Wang D."/>
            <person name="Kot W."/>
            <person name="Qin Y."/>
            <person name="Hansen L."/>
            <person name="Naqvi K."/>
            <person name="Rensing C."/>
        </authorList>
    </citation>
    <scope>NUCLEOTIDE SEQUENCE [LARGE SCALE GENOMIC DNA]</scope>
    <source>
        <strain evidence="1 2">59</strain>
    </source>
</reference>
<name>A0A657LT15_9HYPH</name>
<sequence>MDHHETFVRAFLSCKYGERQSLAFAPAVHFGARVLILDDPTAALGVKQATHVLRIVNAAKHRRLAISFTTHRVMHAIAVVE</sequence>
<dbReference type="AlphaFoldDB" id="A0A657LT15"/>
<protein>
    <recommendedName>
        <fullName evidence="3">ABC transporter domain-containing protein</fullName>
    </recommendedName>
</protein>